<feature type="compositionally biased region" description="Basic and acidic residues" evidence="1">
    <location>
        <begin position="187"/>
        <end position="199"/>
    </location>
</feature>
<evidence type="ECO:0000313" key="2">
    <source>
        <dbReference type="EMBL" id="KDQ13149.1"/>
    </source>
</evidence>
<dbReference type="HOGENOM" id="CLU_1199621_0_0_1"/>
<dbReference type="EMBL" id="KL198045">
    <property type="protein sequence ID" value="KDQ13149.1"/>
    <property type="molecule type" value="Genomic_DNA"/>
</dbReference>
<dbReference type="InParanoid" id="A0A067MC49"/>
<evidence type="ECO:0000256" key="1">
    <source>
        <dbReference type="SAM" id="MobiDB-lite"/>
    </source>
</evidence>
<name>A0A067MC49_BOTB1</name>
<proteinExistence type="predicted"/>
<sequence>MHGVESGWRPLASWYDARATHRQTMSYSLCSILDDRIVFRPLLSKTPTQSFSRLFLASTALRSLCLATAHRPPASVYNPRGGALGRPPILLSYRDVEIRTCLRHILDVPPELSLSHICLRASFSHVRVRRPRSLRPPQAPPRRPREEDRPLRPARRAHVGPDPRRAHPPQDQAVLSRPGGTPAHAPAADDLRSARRLDQARAQAAAVHPRGRADPDRSPSAPSPAHERSSP</sequence>
<dbReference type="Proteomes" id="UP000027195">
    <property type="component" value="Unassembled WGS sequence"/>
</dbReference>
<evidence type="ECO:0000313" key="3">
    <source>
        <dbReference type="Proteomes" id="UP000027195"/>
    </source>
</evidence>
<gene>
    <name evidence="2" type="ORF">BOTBODRAFT_396697</name>
</gene>
<reference evidence="3" key="1">
    <citation type="journal article" date="2014" name="Proc. Natl. Acad. Sci. U.S.A.">
        <title>Extensive sampling of basidiomycete genomes demonstrates inadequacy of the white-rot/brown-rot paradigm for wood decay fungi.</title>
        <authorList>
            <person name="Riley R."/>
            <person name="Salamov A.A."/>
            <person name="Brown D.W."/>
            <person name="Nagy L.G."/>
            <person name="Floudas D."/>
            <person name="Held B.W."/>
            <person name="Levasseur A."/>
            <person name="Lombard V."/>
            <person name="Morin E."/>
            <person name="Otillar R."/>
            <person name="Lindquist E.A."/>
            <person name="Sun H."/>
            <person name="LaButti K.M."/>
            <person name="Schmutz J."/>
            <person name="Jabbour D."/>
            <person name="Luo H."/>
            <person name="Baker S.E."/>
            <person name="Pisabarro A.G."/>
            <person name="Walton J.D."/>
            <person name="Blanchette R.A."/>
            <person name="Henrissat B."/>
            <person name="Martin F."/>
            <person name="Cullen D."/>
            <person name="Hibbett D.S."/>
            <person name="Grigoriev I.V."/>
        </authorList>
    </citation>
    <scope>NUCLEOTIDE SEQUENCE [LARGE SCALE GENOMIC DNA]</scope>
    <source>
        <strain evidence="3">FD-172 SS1</strain>
    </source>
</reference>
<feature type="region of interest" description="Disordered" evidence="1">
    <location>
        <begin position="128"/>
        <end position="231"/>
    </location>
</feature>
<protein>
    <submittedName>
        <fullName evidence="2">Uncharacterized protein</fullName>
    </submittedName>
</protein>
<dbReference type="AlphaFoldDB" id="A0A067MC49"/>
<accession>A0A067MC49</accession>
<keyword evidence="3" id="KW-1185">Reference proteome</keyword>
<organism evidence="2 3">
    <name type="scientific">Botryobasidium botryosum (strain FD-172 SS1)</name>
    <dbReference type="NCBI Taxonomy" id="930990"/>
    <lineage>
        <taxon>Eukaryota</taxon>
        <taxon>Fungi</taxon>
        <taxon>Dikarya</taxon>
        <taxon>Basidiomycota</taxon>
        <taxon>Agaricomycotina</taxon>
        <taxon>Agaricomycetes</taxon>
        <taxon>Cantharellales</taxon>
        <taxon>Botryobasidiaceae</taxon>
        <taxon>Botryobasidium</taxon>
    </lineage>
</organism>